<reference evidence="1" key="1">
    <citation type="journal article" date="2016" name="Proc. Natl. Acad. Sci. U.S.A.">
        <title>Lipid metabolic changes in an early divergent fungus govern the establishment of a mutualistic symbiosis with endobacteria.</title>
        <authorList>
            <person name="Lastovetsky O.A."/>
            <person name="Gaspar M.L."/>
            <person name="Mondo S.J."/>
            <person name="LaButti K.M."/>
            <person name="Sandor L."/>
            <person name="Grigoriev I.V."/>
            <person name="Henry S.A."/>
            <person name="Pawlowska T.E."/>
        </authorList>
    </citation>
    <scope>NUCLEOTIDE SEQUENCE [LARGE SCALE GENOMIC DNA]</scope>
    <source>
        <strain evidence="1">ATCC 52814</strain>
    </source>
</reference>
<gene>
    <name evidence="1" type="ORF">BCV72DRAFT_202500</name>
</gene>
<sequence length="67" mass="7584">NIVCGILVDGKNCSLYKMDTIGQSFYRMVLVASFSLCTTPSELCLIPNMFLWMAYLKIILVKTFIVL</sequence>
<dbReference type="EMBL" id="KV921881">
    <property type="protein sequence ID" value="ORE08973.1"/>
    <property type="molecule type" value="Genomic_DNA"/>
</dbReference>
<dbReference type="VEuPathDB" id="FungiDB:BCV72DRAFT_202500"/>
<name>A0A1X0RAB4_RHIZD</name>
<proteinExistence type="predicted"/>
<accession>A0A1X0RAB4</accession>
<dbReference type="AlphaFoldDB" id="A0A1X0RAB4"/>
<dbReference type="Proteomes" id="UP000242414">
    <property type="component" value="Unassembled WGS sequence"/>
</dbReference>
<protein>
    <submittedName>
        <fullName evidence="1">Uncharacterized protein</fullName>
    </submittedName>
</protein>
<evidence type="ECO:0000313" key="1">
    <source>
        <dbReference type="EMBL" id="ORE08973.1"/>
    </source>
</evidence>
<organism evidence="1">
    <name type="scientific">Rhizopus microsporus var. microsporus</name>
    <dbReference type="NCBI Taxonomy" id="86635"/>
    <lineage>
        <taxon>Eukaryota</taxon>
        <taxon>Fungi</taxon>
        <taxon>Fungi incertae sedis</taxon>
        <taxon>Mucoromycota</taxon>
        <taxon>Mucoromycotina</taxon>
        <taxon>Mucoromycetes</taxon>
        <taxon>Mucorales</taxon>
        <taxon>Mucorineae</taxon>
        <taxon>Rhizopodaceae</taxon>
        <taxon>Rhizopus</taxon>
    </lineage>
</organism>
<feature type="non-terminal residue" evidence="1">
    <location>
        <position position="1"/>
    </location>
</feature>
<dbReference type="OrthoDB" id="10507599at2759"/>